<organism evidence="1 2">
    <name type="scientific">Flavobacterium anhuiense</name>
    <dbReference type="NCBI Taxonomy" id="459526"/>
    <lineage>
        <taxon>Bacteria</taxon>
        <taxon>Pseudomonadati</taxon>
        <taxon>Bacteroidota</taxon>
        <taxon>Flavobacteriia</taxon>
        <taxon>Flavobacteriales</taxon>
        <taxon>Flavobacteriaceae</taxon>
        <taxon>Flavobacterium</taxon>
    </lineage>
</organism>
<name>A0A444W587_9FLAO</name>
<comment type="caution">
    <text evidence="1">The sequence shown here is derived from an EMBL/GenBank/DDBJ whole genome shotgun (WGS) entry which is preliminary data.</text>
</comment>
<protein>
    <submittedName>
        <fullName evidence="1">Uncharacterized protein</fullName>
    </submittedName>
</protein>
<dbReference type="Proteomes" id="UP000290433">
    <property type="component" value="Unassembled WGS sequence"/>
</dbReference>
<evidence type="ECO:0000313" key="2">
    <source>
        <dbReference type="Proteomes" id="UP000290433"/>
    </source>
</evidence>
<evidence type="ECO:0000313" key="1">
    <source>
        <dbReference type="EMBL" id="RYJ41039.1"/>
    </source>
</evidence>
<sequence>MKQRNFTLSGVEGRSNWNWASTPLSLTNLVKNLKQRKPETKETKWN</sequence>
<gene>
    <name evidence="1" type="ORF">NU08_0476</name>
</gene>
<accession>A0A444W587</accession>
<dbReference type="EMBL" id="JUIV01000001">
    <property type="protein sequence ID" value="RYJ41039.1"/>
    <property type="molecule type" value="Genomic_DNA"/>
</dbReference>
<dbReference type="AlphaFoldDB" id="A0A444W587"/>
<reference evidence="1 2" key="1">
    <citation type="submission" date="2014-12" db="EMBL/GenBank/DDBJ databases">
        <title>Genome sequence of Flavobacterium anhuiense RCM74.</title>
        <authorList>
            <person name="Kim J.F."/>
            <person name="Song J.Y."/>
            <person name="Kwak M.-J."/>
            <person name="Lee S.-W."/>
        </authorList>
    </citation>
    <scope>NUCLEOTIDE SEQUENCE [LARGE SCALE GENOMIC DNA]</scope>
    <source>
        <strain evidence="1 2">RCM74</strain>
    </source>
</reference>
<proteinExistence type="predicted"/>